<name>A0AAE4L466_BACUN</name>
<protein>
    <submittedName>
        <fullName evidence="1">Glyoxalase</fullName>
    </submittedName>
</protein>
<reference evidence="1" key="1">
    <citation type="submission" date="2023-10" db="EMBL/GenBank/DDBJ databases">
        <title>Genome of Potential pathogenic bacteria in Crohn's disease.</title>
        <authorList>
            <person name="Rodriguez-Palacios A."/>
        </authorList>
    </citation>
    <scope>NUCLEOTIDE SEQUENCE</scope>
    <source>
        <strain evidence="1">CavFT-hAR50</strain>
    </source>
</reference>
<gene>
    <name evidence="1" type="ORF">RVH16_14685</name>
</gene>
<accession>A0AAE4L466</accession>
<comment type="caution">
    <text evidence="1">The sequence shown here is derived from an EMBL/GenBank/DDBJ whole genome shotgun (WGS) entry which is preliminary data.</text>
</comment>
<evidence type="ECO:0000313" key="2">
    <source>
        <dbReference type="Proteomes" id="UP001181247"/>
    </source>
</evidence>
<proteinExistence type="predicted"/>
<dbReference type="AlphaFoldDB" id="A0AAE4L466"/>
<organism evidence="1 2">
    <name type="scientific">Bacteroides uniformis</name>
    <dbReference type="NCBI Taxonomy" id="820"/>
    <lineage>
        <taxon>Bacteria</taxon>
        <taxon>Pseudomonadati</taxon>
        <taxon>Bacteroidota</taxon>
        <taxon>Bacteroidia</taxon>
        <taxon>Bacteroidales</taxon>
        <taxon>Bacteroidaceae</taxon>
        <taxon>Bacteroides</taxon>
    </lineage>
</organism>
<evidence type="ECO:0000313" key="1">
    <source>
        <dbReference type="EMBL" id="MDU0245946.1"/>
    </source>
</evidence>
<dbReference type="EMBL" id="JAWDEU010000002">
    <property type="protein sequence ID" value="MDU0245946.1"/>
    <property type="molecule type" value="Genomic_DNA"/>
</dbReference>
<dbReference type="RefSeq" id="WP_022161828.1">
    <property type="nucleotide sequence ID" value="NZ_JAWDEU010000002.1"/>
</dbReference>
<sequence>MWDDTDFPEYGQQCELIAPWRGYHRGTIIAKTAKGFTVQFSSGAEIDVYEDEIKFD</sequence>
<dbReference type="Proteomes" id="UP001181247">
    <property type="component" value="Unassembled WGS sequence"/>
</dbReference>